<dbReference type="Proteomes" id="UP000198935">
    <property type="component" value="Unassembled WGS sequence"/>
</dbReference>
<dbReference type="OrthoDB" id="9760950at2"/>
<dbReference type="NCBIfam" id="NF000355">
    <property type="entry name" value="ribo_prot_ABC_F"/>
    <property type="match status" value="1"/>
</dbReference>
<dbReference type="Pfam" id="PF12848">
    <property type="entry name" value="ABC_tran_Xtn"/>
    <property type="match status" value="1"/>
</dbReference>
<dbReference type="InterPro" id="IPR003593">
    <property type="entry name" value="AAA+_ATPase"/>
</dbReference>
<keyword evidence="2 5" id="KW-0067">ATP-binding</keyword>
<evidence type="ECO:0000259" key="4">
    <source>
        <dbReference type="PROSITE" id="PS50893"/>
    </source>
</evidence>
<evidence type="ECO:0000256" key="1">
    <source>
        <dbReference type="ARBA" id="ARBA00022741"/>
    </source>
</evidence>
<dbReference type="InterPro" id="IPR027417">
    <property type="entry name" value="P-loop_NTPase"/>
</dbReference>
<dbReference type="InterPro" id="IPR051309">
    <property type="entry name" value="ABCF_ATPase"/>
</dbReference>
<dbReference type="Gene3D" id="3.40.50.300">
    <property type="entry name" value="P-loop containing nucleotide triphosphate hydrolases"/>
    <property type="match status" value="2"/>
</dbReference>
<dbReference type="SUPFAM" id="SSF52540">
    <property type="entry name" value="P-loop containing nucleoside triphosphate hydrolases"/>
    <property type="match status" value="2"/>
</dbReference>
<dbReference type="PANTHER" id="PTHR42855">
    <property type="entry name" value="ABC TRANSPORTER ATP-BINDING SUBUNIT"/>
    <property type="match status" value="1"/>
</dbReference>
<dbReference type="GO" id="GO:0005524">
    <property type="term" value="F:ATP binding"/>
    <property type="evidence" value="ECO:0007669"/>
    <property type="project" value="UniProtKB-KW"/>
</dbReference>
<dbReference type="InterPro" id="IPR003439">
    <property type="entry name" value="ABC_transporter-like_ATP-bd"/>
</dbReference>
<evidence type="ECO:0000256" key="2">
    <source>
        <dbReference type="ARBA" id="ARBA00022840"/>
    </source>
</evidence>
<protein>
    <submittedName>
        <fullName evidence="5">Macrolide transport system ATP-binding/permease protein</fullName>
    </submittedName>
</protein>
<evidence type="ECO:0000313" key="5">
    <source>
        <dbReference type="EMBL" id="SDZ63231.1"/>
    </source>
</evidence>
<dbReference type="PANTHER" id="PTHR42855:SF2">
    <property type="entry name" value="DRUG RESISTANCE ABC TRANSPORTER,ATP-BINDING PROTEIN"/>
    <property type="match status" value="1"/>
</dbReference>
<feature type="region of interest" description="Disordered" evidence="3">
    <location>
        <begin position="234"/>
        <end position="253"/>
    </location>
</feature>
<dbReference type="EMBL" id="FNPI01000023">
    <property type="protein sequence ID" value="SDZ63231.1"/>
    <property type="molecule type" value="Genomic_DNA"/>
</dbReference>
<name>A0A1H3UMF3_9BACI</name>
<organism evidence="5 6">
    <name type="scientific">Evansella caseinilytica</name>
    <dbReference type="NCBI Taxonomy" id="1503961"/>
    <lineage>
        <taxon>Bacteria</taxon>
        <taxon>Bacillati</taxon>
        <taxon>Bacillota</taxon>
        <taxon>Bacilli</taxon>
        <taxon>Bacillales</taxon>
        <taxon>Bacillaceae</taxon>
        <taxon>Evansella</taxon>
    </lineage>
</organism>
<proteinExistence type="predicted"/>
<feature type="compositionally biased region" description="Basic and acidic residues" evidence="3">
    <location>
        <begin position="236"/>
        <end position="253"/>
    </location>
</feature>
<feature type="domain" description="ABC transporter" evidence="4">
    <location>
        <begin position="310"/>
        <end position="522"/>
    </location>
</feature>
<evidence type="ECO:0000256" key="3">
    <source>
        <dbReference type="SAM" id="MobiDB-lite"/>
    </source>
</evidence>
<dbReference type="STRING" id="1503961.SAMN05421736_1235"/>
<evidence type="ECO:0000313" key="6">
    <source>
        <dbReference type="Proteomes" id="UP000198935"/>
    </source>
</evidence>
<keyword evidence="6" id="KW-1185">Reference proteome</keyword>
<dbReference type="GO" id="GO:0016887">
    <property type="term" value="F:ATP hydrolysis activity"/>
    <property type="evidence" value="ECO:0007669"/>
    <property type="project" value="InterPro"/>
</dbReference>
<dbReference type="CDD" id="cd03221">
    <property type="entry name" value="ABCF_EF-3"/>
    <property type="match status" value="2"/>
</dbReference>
<dbReference type="InterPro" id="IPR032781">
    <property type="entry name" value="ABC_tran_Xtn"/>
</dbReference>
<dbReference type="AlphaFoldDB" id="A0A1H3UMF3"/>
<dbReference type="SMART" id="SM00382">
    <property type="entry name" value="AAA"/>
    <property type="match status" value="2"/>
</dbReference>
<dbReference type="Pfam" id="PF00005">
    <property type="entry name" value="ABC_tran"/>
    <property type="match status" value="2"/>
</dbReference>
<sequence>MIEVRQLKKSFGDRDILNDISFQIEEGERIGLVGWNGCGKTTLVNILLGLLAQDSGTISVEPTVSFGYLPQSTDYNLSFSGEPNDRRDDSALLQTMSELSLNKHHWDNAQWKHLSGGEKLKLSLAAIWSTNPNFLILDEPTNHLDIAGIHWLVGQIQPFAGSTLIISHDRYFLDQTATKIFELEDGALHEYTGNYSMYREEKKAQREKHLRDYRLQQKKMERIHQQIATLKQWSNKADREAGKSRSGSENRQIGLKEYEKVKAKKKDKQIKSKLNRLEAELAKEGIDKPKEEYSISFQFHAREKRGRRVLEAKDLKKEFSDKVLFDNSSFYVKHGEIVGLSGPNGCGKTTFIKMLLGKEEITGGTLWRAPGLRVAYLSQDVDDLPGTKTALAYLDIHDREKLRKARTILANMGMEEEKLSTPIADLSLGERTKVKLVYILMQEYDVLILDEPTNHLDLPSREQLEETLTRYTGTLLIVSHDYYLINKLCQKLLIIDNHRIQRVETGLSDWEEQQKRQTVLQADKKAKKEDLALIETKIIEILGKLSHAVPNSEEYQRLEQQFSDLSKRKQQLLLDIGK</sequence>
<accession>A0A1H3UMF3</accession>
<gene>
    <name evidence="5" type="ORF">SAMN05421736_1235</name>
</gene>
<feature type="domain" description="ABC transporter" evidence="4">
    <location>
        <begin position="2"/>
        <end position="210"/>
    </location>
</feature>
<keyword evidence="1" id="KW-0547">Nucleotide-binding</keyword>
<dbReference type="PROSITE" id="PS50893">
    <property type="entry name" value="ABC_TRANSPORTER_2"/>
    <property type="match status" value="2"/>
</dbReference>
<reference evidence="6" key="1">
    <citation type="submission" date="2016-10" db="EMBL/GenBank/DDBJ databases">
        <authorList>
            <person name="Varghese N."/>
            <person name="Submissions S."/>
        </authorList>
    </citation>
    <scope>NUCLEOTIDE SEQUENCE [LARGE SCALE GENOMIC DNA]</scope>
    <source>
        <strain evidence="6">SP</strain>
    </source>
</reference>